<dbReference type="AlphaFoldDB" id="A0A1J1J4J3"/>
<feature type="transmembrane region" description="Helical" evidence="1">
    <location>
        <begin position="34"/>
        <end position="56"/>
    </location>
</feature>
<dbReference type="EMBL" id="CVRI01000067">
    <property type="protein sequence ID" value="CRL06724.1"/>
    <property type="molecule type" value="Genomic_DNA"/>
</dbReference>
<evidence type="ECO:0000313" key="3">
    <source>
        <dbReference type="Proteomes" id="UP000183832"/>
    </source>
</evidence>
<organism evidence="2 3">
    <name type="scientific">Clunio marinus</name>
    <dbReference type="NCBI Taxonomy" id="568069"/>
    <lineage>
        <taxon>Eukaryota</taxon>
        <taxon>Metazoa</taxon>
        <taxon>Ecdysozoa</taxon>
        <taxon>Arthropoda</taxon>
        <taxon>Hexapoda</taxon>
        <taxon>Insecta</taxon>
        <taxon>Pterygota</taxon>
        <taxon>Neoptera</taxon>
        <taxon>Endopterygota</taxon>
        <taxon>Diptera</taxon>
        <taxon>Nematocera</taxon>
        <taxon>Chironomoidea</taxon>
        <taxon>Chironomidae</taxon>
        <taxon>Clunio</taxon>
    </lineage>
</organism>
<dbReference type="Proteomes" id="UP000183832">
    <property type="component" value="Unassembled WGS sequence"/>
</dbReference>
<keyword evidence="1" id="KW-0472">Membrane</keyword>
<sequence>MLLPKFIKKVDPQKLSWFFNGSFCLDFRKVFDYLMVYVSACLKWFFVIETFTYLMFKKSASSAQVVSNKTKTFITVVYARTLIHDNRTFALNMLLFLLLRCQRKGEKLETNLRNKAKMNIKPDLHFQLVIKLNIMV</sequence>
<gene>
    <name evidence="2" type="ORF">CLUMA_CG019658</name>
</gene>
<reference evidence="2 3" key="1">
    <citation type="submission" date="2015-04" db="EMBL/GenBank/DDBJ databases">
        <authorList>
            <person name="Syromyatnikov M.Y."/>
            <person name="Popov V.N."/>
        </authorList>
    </citation>
    <scope>NUCLEOTIDE SEQUENCE [LARGE SCALE GENOMIC DNA]</scope>
</reference>
<name>A0A1J1J4J3_9DIPT</name>
<evidence type="ECO:0000313" key="2">
    <source>
        <dbReference type="EMBL" id="CRL06724.1"/>
    </source>
</evidence>
<evidence type="ECO:0000256" key="1">
    <source>
        <dbReference type="SAM" id="Phobius"/>
    </source>
</evidence>
<proteinExistence type="predicted"/>
<keyword evidence="1" id="KW-0812">Transmembrane</keyword>
<protein>
    <submittedName>
        <fullName evidence="2">CLUMA_CG019658, isoform A</fullName>
    </submittedName>
</protein>
<keyword evidence="1" id="KW-1133">Transmembrane helix</keyword>
<keyword evidence="3" id="KW-1185">Reference proteome</keyword>
<accession>A0A1J1J4J3</accession>